<reference evidence="4" key="1">
    <citation type="journal article" date="2023" name="Mol. Phylogenet. Evol.">
        <title>Genome-scale phylogeny and comparative genomics of the fungal order Sordariales.</title>
        <authorList>
            <person name="Hensen N."/>
            <person name="Bonometti L."/>
            <person name="Westerberg I."/>
            <person name="Brannstrom I.O."/>
            <person name="Guillou S."/>
            <person name="Cros-Aarteil S."/>
            <person name="Calhoun S."/>
            <person name="Haridas S."/>
            <person name="Kuo A."/>
            <person name="Mondo S."/>
            <person name="Pangilinan J."/>
            <person name="Riley R."/>
            <person name="LaButti K."/>
            <person name="Andreopoulos B."/>
            <person name="Lipzen A."/>
            <person name="Chen C."/>
            <person name="Yan M."/>
            <person name="Daum C."/>
            <person name="Ng V."/>
            <person name="Clum A."/>
            <person name="Steindorff A."/>
            <person name="Ohm R.A."/>
            <person name="Martin F."/>
            <person name="Silar P."/>
            <person name="Natvig D.O."/>
            <person name="Lalanne C."/>
            <person name="Gautier V."/>
            <person name="Ament-Velasquez S.L."/>
            <person name="Kruys A."/>
            <person name="Hutchinson M.I."/>
            <person name="Powell A.J."/>
            <person name="Barry K."/>
            <person name="Miller A.N."/>
            <person name="Grigoriev I.V."/>
            <person name="Debuchy R."/>
            <person name="Gladieux P."/>
            <person name="Hiltunen Thoren M."/>
            <person name="Johannesson H."/>
        </authorList>
    </citation>
    <scope>NUCLEOTIDE SEQUENCE</scope>
    <source>
        <strain evidence="4">PSN243</strain>
    </source>
</reference>
<reference evidence="4" key="2">
    <citation type="submission" date="2023-05" db="EMBL/GenBank/DDBJ databases">
        <authorList>
            <consortium name="Lawrence Berkeley National Laboratory"/>
            <person name="Steindorff A."/>
            <person name="Hensen N."/>
            <person name="Bonometti L."/>
            <person name="Westerberg I."/>
            <person name="Brannstrom I.O."/>
            <person name="Guillou S."/>
            <person name="Cros-Aarteil S."/>
            <person name="Calhoun S."/>
            <person name="Haridas S."/>
            <person name="Kuo A."/>
            <person name="Mondo S."/>
            <person name="Pangilinan J."/>
            <person name="Riley R."/>
            <person name="Labutti K."/>
            <person name="Andreopoulos B."/>
            <person name="Lipzen A."/>
            <person name="Chen C."/>
            <person name="Yanf M."/>
            <person name="Daum C."/>
            <person name="Ng V."/>
            <person name="Clum A."/>
            <person name="Ohm R."/>
            <person name="Martin F."/>
            <person name="Silar P."/>
            <person name="Natvig D."/>
            <person name="Lalanne C."/>
            <person name="Gautier V."/>
            <person name="Ament-Velasquez S.L."/>
            <person name="Kruys A."/>
            <person name="Hutchinson M.I."/>
            <person name="Powell A.J."/>
            <person name="Barry K."/>
            <person name="Miller A.N."/>
            <person name="Grigoriev I.V."/>
            <person name="Debuchy R."/>
            <person name="Gladieux P."/>
            <person name="Thoren M.H."/>
            <person name="Johannesson H."/>
        </authorList>
    </citation>
    <scope>NUCLEOTIDE SEQUENCE</scope>
    <source>
        <strain evidence="4">PSN243</strain>
    </source>
</reference>
<dbReference type="PANTHER" id="PTHR47797:SF5">
    <property type="entry name" value="CELLOBIOSE DEHYDROGENASE CYTOCHROME DOMAIN-CONTAINING PROTEIN"/>
    <property type="match status" value="1"/>
</dbReference>
<name>A0AAV9GID9_9PEZI</name>
<feature type="chain" id="PRO_5043776505" description="Cellobiose dehydrogenase-like cytochrome domain-containing protein" evidence="2">
    <location>
        <begin position="16"/>
        <end position="269"/>
    </location>
</feature>
<evidence type="ECO:0000259" key="3">
    <source>
        <dbReference type="Pfam" id="PF16010"/>
    </source>
</evidence>
<protein>
    <recommendedName>
        <fullName evidence="3">Cellobiose dehydrogenase-like cytochrome domain-containing protein</fullName>
    </recommendedName>
</protein>
<dbReference type="Proteomes" id="UP001321760">
    <property type="component" value="Unassembled WGS sequence"/>
</dbReference>
<feature type="domain" description="Cellobiose dehydrogenase-like cytochrome" evidence="3">
    <location>
        <begin position="24"/>
        <end position="205"/>
    </location>
</feature>
<dbReference type="InterPro" id="IPR015920">
    <property type="entry name" value="Cellobiose_DH-like_cyt"/>
</dbReference>
<evidence type="ECO:0000256" key="1">
    <source>
        <dbReference type="SAM" id="MobiDB-lite"/>
    </source>
</evidence>
<evidence type="ECO:0000313" key="5">
    <source>
        <dbReference type="Proteomes" id="UP001321760"/>
    </source>
</evidence>
<proteinExistence type="predicted"/>
<dbReference type="PANTHER" id="PTHR47797">
    <property type="entry name" value="DEHYDROGENASE, PUTATIVE (AFU_ORTHOLOGUE AFUA_8G05805)-RELATED"/>
    <property type="match status" value="1"/>
</dbReference>
<organism evidence="4 5">
    <name type="scientific">Podospora aff. communis PSN243</name>
    <dbReference type="NCBI Taxonomy" id="3040156"/>
    <lineage>
        <taxon>Eukaryota</taxon>
        <taxon>Fungi</taxon>
        <taxon>Dikarya</taxon>
        <taxon>Ascomycota</taxon>
        <taxon>Pezizomycotina</taxon>
        <taxon>Sordariomycetes</taxon>
        <taxon>Sordariomycetidae</taxon>
        <taxon>Sordariales</taxon>
        <taxon>Podosporaceae</taxon>
        <taxon>Podospora</taxon>
    </lineage>
</organism>
<dbReference type="Gene3D" id="2.60.40.1210">
    <property type="entry name" value="Cellobiose dehydrogenase, cytochrome domain"/>
    <property type="match status" value="1"/>
</dbReference>
<gene>
    <name evidence="4" type="ORF">QBC34DRAFT_122280</name>
</gene>
<comment type="caution">
    <text evidence="4">The sequence shown here is derived from an EMBL/GenBank/DDBJ whole genome shotgun (WGS) entry which is preliminary data.</text>
</comment>
<dbReference type="Pfam" id="PF16010">
    <property type="entry name" value="CDH-cyt"/>
    <property type="match status" value="1"/>
</dbReference>
<evidence type="ECO:0000313" key="4">
    <source>
        <dbReference type="EMBL" id="KAK4447948.1"/>
    </source>
</evidence>
<keyword evidence="5" id="KW-1185">Reference proteome</keyword>
<accession>A0AAV9GID9</accession>
<feature type="region of interest" description="Disordered" evidence="1">
    <location>
        <begin position="215"/>
        <end position="248"/>
    </location>
</feature>
<feature type="compositionally biased region" description="Gly residues" evidence="1">
    <location>
        <begin position="222"/>
        <end position="234"/>
    </location>
</feature>
<dbReference type="CDD" id="cd09630">
    <property type="entry name" value="CDH_like_cytochrome"/>
    <property type="match status" value="1"/>
</dbReference>
<keyword evidence="2" id="KW-0732">Signal</keyword>
<feature type="signal peptide" evidence="2">
    <location>
        <begin position="1"/>
        <end position="15"/>
    </location>
</feature>
<sequence length="269" mass="27447">MRLLTALAVAATATAQTSTVTSEYVDPITGFTFQSYATNSYRFGLILPSSNPATDLIAQIVGPLNTDGDGWVGIDFGSSMIGPLLLVAWPTGDPSSPVIASPRQAHGKSPDLVHVYDNHQVEASLIPKGTFVNTTHITATILCRGCVNSDSFDPLSDSGQFGYAYSVRSVDTPGSKDSRLSSHSPDGARGFFGVHIPGARSDDFATYAQAAVPVASSTGGPTTSGGSGATGTTGGVAATGTKPSGAKERKSGVLGLAFAGVVAAMWAMI</sequence>
<evidence type="ECO:0000256" key="2">
    <source>
        <dbReference type="SAM" id="SignalP"/>
    </source>
</evidence>
<dbReference type="EMBL" id="MU865946">
    <property type="protein sequence ID" value="KAK4447948.1"/>
    <property type="molecule type" value="Genomic_DNA"/>
</dbReference>
<dbReference type="AlphaFoldDB" id="A0AAV9GID9"/>
<dbReference type="SUPFAM" id="SSF49344">
    <property type="entry name" value="CBD9-like"/>
    <property type="match status" value="1"/>
</dbReference>